<dbReference type="Gene3D" id="3.20.20.190">
    <property type="entry name" value="Phosphatidylinositol (PI) phosphodiesterase"/>
    <property type="match status" value="1"/>
</dbReference>
<keyword evidence="3" id="KW-1185">Reference proteome</keyword>
<dbReference type="STRING" id="545697.HMPREF0216_00075"/>
<gene>
    <name evidence="2" type="ORF">HMPREF0216_00075</name>
</gene>
<sequence>MLNKISRRLNLIIILVIILIISFTSTTSKIYNAEKINSYKVDTTWITDKPIAHRGLHNKIYPENSMAAFNNAIKNGYPIELDVNFTKDMNVVVIHDNNLERLTGVSKKVKDVTYNELKNLKILNTEQSIPLFKDVLRLVDGKVPILIEIKGCENISALCCEVNNILQGYKGDFAIQSFDSSVITWYSKNVPEVKKGILINDINDEGSLKSYKKIISNTYDKADFISININSLEDKRIQDLRKTGYTIISWTIQSEDKKLKAKNYSDNYIFDNDKI</sequence>
<evidence type="ECO:0000313" key="3">
    <source>
        <dbReference type="Proteomes" id="UP000010420"/>
    </source>
</evidence>
<feature type="domain" description="GP-PDE" evidence="1">
    <location>
        <begin position="48"/>
        <end position="275"/>
    </location>
</feature>
<dbReference type="RefSeq" id="WP_005209754.1">
    <property type="nucleotide sequence ID" value="NZ_KB291598.1"/>
</dbReference>
<dbReference type="HOGENOM" id="CLU_030006_10_0_9"/>
<dbReference type="PATRIC" id="fig|545697.3.peg.76"/>
<dbReference type="InterPro" id="IPR017946">
    <property type="entry name" value="PLC-like_Pdiesterase_TIM-brl"/>
</dbReference>
<name>L1QQ32_9CLOT</name>
<organism evidence="2 3">
    <name type="scientific">Clostridium celatum DSM 1785</name>
    <dbReference type="NCBI Taxonomy" id="545697"/>
    <lineage>
        <taxon>Bacteria</taxon>
        <taxon>Bacillati</taxon>
        <taxon>Bacillota</taxon>
        <taxon>Clostridia</taxon>
        <taxon>Eubacteriales</taxon>
        <taxon>Clostridiaceae</taxon>
        <taxon>Clostridium</taxon>
    </lineage>
</organism>
<dbReference type="PROSITE" id="PS51704">
    <property type="entry name" value="GP_PDE"/>
    <property type="match status" value="1"/>
</dbReference>
<dbReference type="Pfam" id="PF03009">
    <property type="entry name" value="GDPD"/>
    <property type="match status" value="1"/>
</dbReference>
<evidence type="ECO:0000259" key="1">
    <source>
        <dbReference type="PROSITE" id="PS51704"/>
    </source>
</evidence>
<reference evidence="2 3" key="1">
    <citation type="submission" date="2012-05" db="EMBL/GenBank/DDBJ databases">
        <authorList>
            <person name="Weinstock G."/>
            <person name="Sodergren E."/>
            <person name="Lobos E.A."/>
            <person name="Fulton L."/>
            <person name="Fulton R."/>
            <person name="Courtney L."/>
            <person name="Fronick C."/>
            <person name="O'Laughlin M."/>
            <person name="Godfrey J."/>
            <person name="Wilson R.M."/>
            <person name="Miner T."/>
            <person name="Farmer C."/>
            <person name="Delehaunty K."/>
            <person name="Cordes M."/>
            <person name="Minx P."/>
            <person name="Tomlinson C."/>
            <person name="Chen J."/>
            <person name="Wollam A."/>
            <person name="Pepin K.H."/>
            <person name="Bhonagiri V."/>
            <person name="Zhang X."/>
            <person name="Suruliraj S."/>
            <person name="Warren W."/>
            <person name="Mitreva M."/>
            <person name="Mardis E.R."/>
            <person name="Wilson R.K."/>
        </authorList>
    </citation>
    <scope>NUCLEOTIDE SEQUENCE [LARGE SCALE GENOMIC DNA]</scope>
    <source>
        <strain evidence="2 3">DSM 1785</strain>
    </source>
</reference>
<dbReference type="PANTHER" id="PTHR46211:SF1">
    <property type="entry name" value="GLYCEROPHOSPHODIESTER PHOSPHODIESTERASE, CYTOPLASMIC"/>
    <property type="match status" value="1"/>
</dbReference>
<evidence type="ECO:0000313" key="2">
    <source>
        <dbReference type="EMBL" id="EKY29667.1"/>
    </source>
</evidence>
<dbReference type="AlphaFoldDB" id="L1QQ32"/>
<dbReference type="Proteomes" id="UP000010420">
    <property type="component" value="Unassembled WGS sequence"/>
</dbReference>
<dbReference type="EMBL" id="AMEZ01000003">
    <property type="protein sequence ID" value="EKY29667.1"/>
    <property type="molecule type" value="Genomic_DNA"/>
</dbReference>
<dbReference type="eggNOG" id="COG0584">
    <property type="taxonomic scope" value="Bacteria"/>
</dbReference>
<dbReference type="SUPFAM" id="SSF51695">
    <property type="entry name" value="PLC-like phosphodiesterases"/>
    <property type="match status" value="1"/>
</dbReference>
<dbReference type="PANTHER" id="PTHR46211">
    <property type="entry name" value="GLYCEROPHOSPHORYL DIESTER PHOSPHODIESTERASE"/>
    <property type="match status" value="1"/>
</dbReference>
<protein>
    <submittedName>
        <fullName evidence="2">Glycerophosphodiester phosphodiesterase family protein</fullName>
    </submittedName>
</protein>
<dbReference type="InterPro" id="IPR030395">
    <property type="entry name" value="GP_PDE_dom"/>
</dbReference>
<accession>L1QQ32</accession>
<dbReference type="OrthoDB" id="384721at2"/>
<proteinExistence type="predicted"/>
<comment type="caution">
    <text evidence="2">The sequence shown here is derived from an EMBL/GenBank/DDBJ whole genome shotgun (WGS) entry which is preliminary data.</text>
</comment>
<dbReference type="GO" id="GO:0008081">
    <property type="term" value="F:phosphoric diester hydrolase activity"/>
    <property type="evidence" value="ECO:0007669"/>
    <property type="project" value="InterPro"/>
</dbReference>
<dbReference type="GO" id="GO:0006629">
    <property type="term" value="P:lipid metabolic process"/>
    <property type="evidence" value="ECO:0007669"/>
    <property type="project" value="InterPro"/>
</dbReference>